<name>A0AAF3F3D3_9BILA</name>
<dbReference type="Pfam" id="PF03567">
    <property type="entry name" value="Sulfotransfer_2"/>
    <property type="match status" value="1"/>
</dbReference>
<evidence type="ECO:0008006" key="3">
    <source>
        <dbReference type="Google" id="ProtNLM"/>
    </source>
</evidence>
<reference evidence="2" key="1">
    <citation type="submission" date="2024-02" db="UniProtKB">
        <authorList>
            <consortium name="WormBaseParasite"/>
        </authorList>
    </citation>
    <scope>IDENTIFICATION</scope>
</reference>
<dbReference type="PANTHER" id="PTHR22900:SF5">
    <property type="entry name" value="PROTEIN CBG14245"/>
    <property type="match status" value="1"/>
</dbReference>
<dbReference type="WBParaSite" id="MBELARI_LOCUS21080">
    <property type="protein sequence ID" value="MBELARI_LOCUS21080"/>
    <property type="gene ID" value="MBELARI_LOCUS21080"/>
</dbReference>
<evidence type="ECO:0000313" key="2">
    <source>
        <dbReference type="WBParaSite" id="MBELARI_LOCUS21080"/>
    </source>
</evidence>
<organism evidence="1 2">
    <name type="scientific">Mesorhabditis belari</name>
    <dbReference type="NCBI Taxonomy" id="2138241"/>
    <lineage>
        <taxon>Eukaryota</taxon>
        <taxon>Metazoa</taxon>
        <taxon>Ecdysozoa</taxon>
        <taxon>Nematoda</taxon>
        <taxon>Chromadorea</taxon>
        <taxon>Rhabditida</taxon>
        <taxon>Rhabditina</taxon>
        <taxon>Rhabditomorpha</taxon>
        <taxon>Rhabditoidea</taxon>
        <taxon>Rhabditidae</taxon>
        <taxon>Mesorhabditinae</taxon>
        <taxon>Mesorhabditis</taxon>
    </lineage>
</organism>
<dbReference type="GO" id="GO:0050650">
    <property type="term" value="P:chondroitin sulfate proteoglycan biosynthetic process"/>
    <property type="evidence" value="ECO:0007669"/>
    <property type="project" value="InterPro"/>
</dbReference>
<sequence length="162" mass="20056">MSTMSKMIMCNLNKLKYKKKLVANEKELMSSCRHLYRKAFDKRSFWLNFAVIRDPINRFISVYKYLCFYVRMCGRYGRNFPKMVDQFDRMFRNARKFTGRMRKSPMYARHHLKPQSWDCRFNKLRDSFRIIHYEENLREQWQEMFYEAGVSEEMTQKVPFKE</sequence>
<protein>
    <recommendedName>
        <fullName evidence="3">Carbohydrate sulfotransferase</fullName>
    </recommendedName>
</protein>
<proteinExistence type="predicted"/>
<dbReference type="Proteomes" id="UP000887575">
    <property type="component" value="Unassembled WGS sequence"/>
</dbReference>
<dbReference type="AlphaFoldDB" id="A0AAF3F3D3"/>
<dbReference type="GO" id="GO:1902884">
    <property type="term" value="P:positive regulation of response to oxidative stress"/>
    <property type="evidence" value="ECO:0007669"/>
    <property type="project" value="InterPro"/>
</dbReference>
<keyword evidence="1" id="KW-1185">Reference proteome</keyword>
<dbReference type="GO" id="GO:0047756">
    <property type="term" value="F:chondroitin 4-sulfotransferase activity"/>
    <property type="evidence" value="ECO:0007669"/>
    <property type="project" value="InterPro"/>
</dbReference>
<evidence type="ECO:0000313" key="1">
    <source>
        <dbReference type="Proteomes" id="UP000887575"/>
    </source>
</evidence>
<dbReference type="InterPro" id="IPR005331">
    <property type="entry name" value="Sulfotransferase"/>
</dbReference>
<dbReference type="PANTHER" id="PTHR22900">
    <property type="entry name" value="PROTEIN CBG14245-RELATED"/>
    <property type="match status" value="1"/>
</dbReference>
<dbReference type="GO" id="GO:0016020">
    <property type="term" value="C:membrane"/>
    <property type="evidence" value="ECO:0007669"/>
    <property type="project" value="InterPro"/>
</dbReference>
<accession>A0AAF3F3D3</accession>
<dbReference type="InterPro" id="IPR007669">
    <property type="entry name" value="Chst-1-like"/>
</dbReference>